<dbReference type="SUPFAM" id="SSF55874">
    <property type="entry name" value="ATPase domain of HSP90 chaperone/DNA topoisomerase II/histidine kinase"/>
    <property type="match status" value="1"/>
</dbReference>
<dbReference type="Gene3D" id="6.10.340.10">
    <property type="match status" value="1"/>
</dbReference>
<keyword evidence="6" id="KW-0418">Kinase</keyword>
<dbReference type="CDD" id="cd00082">
    <property type="entry name" value="HisKA"/>
    <property type="match status" value="1"/>
</dbReference>
<organism evidence="12 13">
    <name type="scientific">Paremcibacter congregatus</name>
    <dbReference type="NCBI Taxonomy" id="2043170"/>
    <lineage>
        <taxon>Bacteria</taxon>
        <taxon>Pseudomonadati</taxon>
        <taxon>Pseudomonadota</taxon>
        <taxon>Alphaproteobacteria</taxon>
        <taxon>Emcibacterales</taxon>
        <taxon>Emcibacteraceae</taxon>
        <taxon>Paremcibacter</taxon>
    </lineage>
</organism>
<dbReference type="PROSITE" id="PS50885">
    <property type="entry name" value="HAMP"/>
    <property type="match status" value="1"/>
</dbReference>
<dbReference type="GO" id="GO:0009927">
    <property type="term" value="F:histidine phosphotransfer kinase activity"/>
    <property type="evidence" value="ECO:0007669"/>
    <property type="project" value="TreeGrafter"/>
</dbReference>
<dbReference type="InterPro" id="IPR004358">
    <property type="entry name" value="Sig_transdc_His_kin-like_C"/>
</dbReference>
<dbReference type="PROSITE" id="PS50109">
    <property type="entry name" value="HIS_KIN"/>
    <property type="match status" value="1"/>
</dbReference>
<evidence type="ECO:0000256" key="1">
    <source>
        <dbReference type="ARBA" id="ARBA00000085"/>
    </source>
</evidence>
<evidence type="ECO:0000256" key="4">
    <source>
        <dbReference type="ARBA" id="ARBA00022553"/>
    </source>
</evidence>
<gene>
    <name evidence="12" type="ORF">CRD36_04135</name>
</gene>
<dbReference type="InterPro" id="IPR036097">
    <property type="entry name" value="HisK_dim/P_sf"/>
</dbReference>
<dbReference type="PROSITE" id="PS50110">
    <property type="entry name" value="RESPONSE_REGULATORY"/>
    <property type="match status" value="1"/>
</dbReference>
<evidence type="ECO:0000313" key="13">
    <source>
        <dbReference type="Proteomes" id="UP000229730"/>
    </source>
</evidence>
<dbReference type="PANTHER" id="PTHR43047">
    <property type="entry name" value="TWO-COMPONENT HISTIDINE PROTEIN KINASE"/>
    <property type="match status" value="1"/>
</dbReference>
<sequence>MLNLSLNSRLHILIGMLVTSITAIAAITTLQYVQNDKLAELELRAQRTVDLQANALVRPRWELDKAAERALLNALKTDEDLLYAALETGDANHSIAVGEKPAPSSDVINVSRKIVHTVGEKEIPLGTLSLVFSKASLNEFRTTMIISGIIATIAFVSITLGGIFIALRLFARPLKELTESIMQLANGDHTVNVPSLERDDEIGKVAAAVQTFKKYAIDNINLQKEALGERTQKEEEARRAMVAHQASKEKSRFLSNMSHELRTPLNAILGFSQLLESSKREKLSDRQRKHLGHITKGGNHLLNLINDILDLSKIEAGKMVMSLETINSRSLINDCLTFAKPIAHKKKIKIQDRSPTNLPALHADHLRAKQVILNLFSNAIKYNHENGLIWVETERVKDNMLRISISDSGYGIPKNKQVDLFQPFQRLGAETTDIEGSGIGLVLTKRMVEGMGGAIGFESTENKGSTFWIDLPLATIDEDKDEPSPIDAEETENALPDQSHLMLYVEDNPSNLALMEGIVDEIPNLTLVSAHSAELGLVLAEELKPDIIILDINLPGMDGFEAVKRLRQAEGTKKLPVIALSANAMPQDIRRGENSDFNDYLTKPINLPKLIHTLQAALGDQAQMETP</sequence>
<dbReference type="SMART" id="SM00388">
    <property type="entry name" value="HisKA"/>
    <property type="match status" value="1"/>
</dbReference>
<keyword evidence="5" id="KW-0808">Transferase</keyword>
<dbReference type="Gene3D" id="1.10.287.130">
    <property type="match status" value="1"/>
</dbReference>
<dbReference type="InterPro" id="IPR003660">
    <property type="entry name" value="HAMP_dom"/>
</dbReference>
<dbReference type="InterPro" id="IPR001789">
    <property type="entry name" value="Sig_transdc_resp-reg_receiver"/>
</dbReference>
<evidence type="ECO:0000256" key="8">
    <source>
        <dbReference type="SAM" id="Phobius"/>
    </source>
</evidence>
<dbReference type="EMBL" id="PDEM01000009">
    <property type="protein sequence ID" value="PHZ85875.1"/>
    <property type="molecule type" value="Genomic_DNA"/>
</dbReference>
<dbReference type="InterPro" id="IPR003661">
    <property type="entry name" value="HisK_dim/P_dom"/>
</dbReference>
<feature type="domain" description="Response regulatory" evidence="10">
    <location>
        <begin position="501"/>
        <end position="618"/>
    </location>
</feature>
<dbReference type="Gene3D" id="3.40.50.2300">
    <property type="match status" value="1"/>
</dbReference>
<evidence type="ECO:0000256" key="2">
    <source>
        <dbReference type="ARBA" id="ARBA00004370"/>
    </source>
</evidence>
<dbReference type="AlphaFoldDB" id="A0A2G4YU67"/>
<keyword evidence="8" id="KW-0472">Membrane</keyword>
<dbReference type="SUPFAM" id="SSF158472">
    <property type="entry name" value="HAMP domain-like"/>
    <property type="match status" value="1"/>
</dbReference>
<proteinExistence type="predicted"/>
<feature type="domain" description="HAMP" evidence="11">
    <location>
        <begin position="168"/>
        <end position="221"/>
    </location>
</feature>
<evidence type="ECO:0000259" key="10">
    <source>
        <dbReference type="PROSITE" id="PS50110"/>
    </source>
</evidence>
<dbReference type="SUPFAM" id="SSF47384">
    <property type="entry name" value="Homodimeric domain of signal transducing histidine kinase"/>
    <property type="match status" value="1"/>
</dbReference>
<dbReference type="SUPFAM" id="SSF52172">
    <property type="entry name" value="CheY-like"/>
    <property type="match status" value="1"/>
</dbReference>
<dbReference type="InterPro" id="IPR036890">
    <property type="entry name" value="HATPase_C_sf"/>
</dbReference>
<dbReference type="Gene3D" id="3.30.565.10">
    <property type="entry name" value="Histidine kinase-like ATPase, C-terminal domain"/>
    <property type="match status" value="1"/>
</dbReference>
<keyword evidence="13" id="KW-1185">Reference proteome</keyword>
<dbReference type="Pfam" id="PF00512">
    <property type="entry name" value="HisKA"/>
    <property type="match status" value="1"/>
</dbReference>
<feature type="transmembrane region" description="Helical" evidence="8">
    <location>
        <begin position="12"/>
        <end position="33"/>
    </location>
</feature>
<dbReference type="PANTHER" id="PTHR43047:SF72">
    <property type="entry name" value="OSMOSENSING HISTIDINE PROTEIN KINASE SLN1"/>
    <property type="match status" value="1"/>
</dbReference>
<feature type="modified residue" description="4-aspartylphosphate" evidence="7">
    <location>
        <position position="551"/>
    </location>
</feature>
<evidence type="ECO:0000256" key="6">
    <source>
        <dbReference type="ARBA" id="ARBA00022777"/>
    </source>
</evidence>
<dbReference type="PRINTS" id="PR00344">
    <property type="entry name" value="BCTRLSENSOR"/>
</dbReference>
<dbReference type="CDD" id="cd06225">
    <property type="entry name" value="HAMP"/>
    <property type="match status" value="1"/>
</dbReference>
<dbReference type="Pfam" id="PF00672">
    <property type="entry name" value="HAMP"/>
    <property type="match status" value="1"/>
</dbReference>
<dbReference type="InterPro" id="IPR003594">
    <property type="entry name" value="HATPase_dom"/>
</dbReference>
<comment type="catalytic activity">
    <reaction evidence="1">
        <text>ATP + protein L-histidine = ADP + protein N-phospho-L-histidine.</text>
        <dbReference type="EC" id="2.7.13.3"/>
    </reaction>
</comment>
<dbReference type="EC" id="2.7.13.3" evidence="3"/>
<evidence type="ECO:0000256" key="5">
    <source>
        <dbReference type="ARBA" id="ARBA00022679"/>
    </source>
</evidence>
<comment type="caution">
    <text evidence="12">The sequence shown here is derived from an EMBL/GenBank/DDBJ whole genome shotgun (WGS) entry which is preliminary data.</text>
</comment>
<reference evidence="12 13" key="1">
    <citation type="submission" date="2017-10" db="EMBL/GenBank/DDBJ databases">
        <title>Frigbacter circumglobatus gen. nov. sp. nov., isolated from sediment cultured in situ.</title>
        <authorList>
            <person name="Zhao Z."/>
        </authorList>
    </citation>
    <scope>NUCLEOTIDE SEQUENCE [LARGE SCALE GENOMIC DNA]</scope>
    <source>
        <strain evidence="12 13">ZYL</strain>
    </source>
</reference>
<dbReference type="GO" id="GO:0005886">
    <property type="term" value="C:plasma membrane"/>
    <property type="evidence" value="ECO:0007669"/>
    <property type="project" value="TreeGrafter"/>
</dbReference>
<dbReference type="InterPro" id="IPR005467">
    <property type="entry name" value="His_kinase_dom"/>
</dbReference>
<dbReference type="SMART" id="SM00304">
    <property type="entry name" value="HAMP"/>
    <property type="match status" value="1"/>
</dbReference>
<evidence type="ECO:0000256" key="7">
    <source>
        <dbReference type="PROSITE-ProRule" id="PRU00169"/>
    </source>
</evidence>
<dbReference type="InParanoid" id="A0A2G4YU67"/>
<comment type="subcellular location">
    <subcellularLocation>
        <location evidence="2">Membrane</location>
    </subcellularLocation>
</comment>
<evidence type="ECO:0000313" key="12">
    <source>
        <dbReference type="EMBL" id="PHZ85875.1"/>
    </source>
</evidence>
<dbReference type="GO" id="GO:0000155">
    <property type="term" value="F:phosphorelay sensor kinase activity"/>
    <property type="evidence" value="ECO:0007669"/>
    <property type="project" value="InterPro"/>
</dbReference>
<name>A0A2G4YU67_9PROT</name>
<keyword evidence="8" id="KW-1133">Transmembrane helix</keyword>
<accession>A0A2G4YU67</accession>
<dbReference type="Proteomes" id="UP000229730">
    <property type="component" value="Unassembled WGS sequence"/>
</dbReference>
<keyword evidence="8" id="KW-0812">Transmembrane</keyword>
<evidence type="ECO:0000259" key="9">
    <source>
        <dbReference type="PROSITE" id="PS50109"/>
    </source>
</evidence>
<dbReference type="OrthoDB" id="8477070at2"/>
<evidence type="ECO:0000259" key="11">
    <source>
        <dbReference type="PROSITE" id="PS50885"/>
    </source>
</evidence>
<dbReference type="SMART" id="SM00448">
    <property type="entry name" value="REC"/>
    <property type="match status" value="1"/>
</dbReference>
<feature type="transmembrane region" description="Helical" evidence="8">
    <location>
        <begin position="144"/>
        <end position="167"/>
    </location>
</feature>
<dbReference type="RefSeq" id="WP_099471460.1">
    <property type="nucleotide sequence ID" value="NZ_CP041025.1"/>
</dbReference>
<protein>
    <recommendedName>
        <fullName evidence="3">histidine kinase</fullName>
        <ecNumber evidence="3">2.7.13.3</ecNumber>
    </recommendedName>
</protein>
<dbReference type="Pfam" id="PF00072">
    <property type="entry name" value="Response_reg"/>
    <property type="match status" value="1"/>
</dbReference>
<dbReference type="Pfam" id="PF02518">
    <property type="entry name" value="HATPase_c"/>
    <property type="match status" value="1"/>
</dbReference>
<dbReference type="InterPro" id="IPR011006">
    <property type="entry name" value="CheY-like_superfamily"/>
</dbReference>
<evidence type="ECO:0000256" key="3">
    <source>
        <dbReference type="ARBA" id="ARBA00012438"/>
    </source>
</evidence>
<keyword evidence="4 7" id="KW-0597">Phosphoprotein</keyword>
<dbReference type="FunFam" id="3.30.565.10:FF:000006">
    <property type="entry name" value="Sensor histidine kinase WalK"/>
    <property type="match status" value="1"/>
</dbReference>
<dbReference type="SMART" id="SM00387">
    <property type="entry name" value="HATPase_c"/>
    <property type="match status" value="1"/>
</dbReference>
<feature type="domain" description="Histidine kinase" evidence="9">
    <location>
        <begin position="256"/>
        <end position="475"/>
    </location>
</feature>